<dbReference type="CDD" id="cd01949">
    <property type="entry name" value="GGDEF"/>
    <property type="match status" value="1"/>
</dbReference>
<dbReference type="Pfam" id="PF08447">
    <property type="entry name" value="PAS_3"/>
    <property type="match status" value="1"/>
</dbReference>
<dbReference type="InterPro" id="IPR000700">
    <property type="entry name" value="PAS-assoc_C"/>
</dbReference>
<dbReference type="SMART" id="SM00091">
    <property type="entry name" value="PAS"/>
    <property type="match status" value="3"/>
</dbReference>
<organism evidence="5 6">
    <name type="scientific">Massilia terrae</name>
    <dbReference type="NCBI Taxonomy" id="1811224"/>
    <lineage>
        <taxon>Bacteria</taxon>
        <taxon>Pseudomonadati</taxon>
        <taxon>Pseudomonadota</taxon>
        <taxon>Betaproteobacteria</taxon>
        <taxon>Burkholderiales</taxon>
        <taxon>Oxalobacteraceae</taxon>
        <taxon>Telluria group</taxon>
        <taxon>Massilia</taxon>
    </lineage>
</organism>
<evidence type="ECO:0000313" key="6">
    <source>
        <dbReference type="Proteomes" id="UP001204621"/>
    </source>
</evidence>
<proteinExistence type="predicted"/>
<dbReference type="Pfam" id="PF00990">
    <property type="entry name" value="GGDEF"/>
    <property type="match status" value="1"/>
</dbReference>
<name>A0ABT2CXF3_9BURK</name>
<evidence type="ECO:0000313" key="5">
    <source>
        <dbReference type="EMBL" id="MCS0658644.1"/>
    </source>
</evidence>
<protein>
    <submittedName>
        <fullName evidence="5">EAL domain-containing protein</fullName>
    </submittedName>
</protein>
<dbReference type="RefSeq" id="WP_258811838.1">
    <property type="nucleotide sequence ID" value="NZ_JANUGU010000003.1"/>
</dbReference>
<feature type="domain" description="GGDEF" evidence="4">
    <location>
        <begin position="426"/>
        <end position="563"/>
    </location>
</feature>
<feature type="domain" description="PAS" evidence="1">
    <location>
        <begin position="133"/>
        <end position="178"/>
    </location>
</feature>
<dbReference type="CDD" id="cd00130">
    <property type="entry name" value="PAS"/>
    <property type="match status" value="1"/>
</dbReference>
<evidence type="ECO:0000259" key="2">
    <source>
        <dbReference type="PROSITE" id="PS50113"/>
    </source>
</evidence>
<feature type="domain" description="PAC" evidence="2">
    <location>
        <begin position="212"/>
        <end position="265"/>
    </location>
</feature>
<evidence type="ECO:0000259" key="4">
    <source>
        <dbReference type="PROSITE" id="PS50887"/>
    </source>
</evidence>
<dbReference type="PANTHER" id="PTHR44757">
    <property type="entry name" value="DIGUANYLATE CYCLASE DGCP"/>
    <property type="match status" value="1"/>
</dbReference>
<evidence type="ECO:0000259" key="1">
    <source>
        <dbReference type="PROSITE" id="PS50112"/>
    </source>
</evidence>
<dbReference type="PROSITE" id="PS50113">
    <property type="entry name" value="PAC"/>
    <property type="match status" value="2"/>
</dbReference>
<dbReference type="SMART" id="SM00267">
    <property type="entry name" value="GGDEF"/>
    <property type="match status" value="1"/>
</dbReference>
<dbReference type="InterPro" id="IPR000014">
    <property type="entry name" value="PAS"/>
</dbReference>
<dbReference type="InterPro" id="IPR001610">
    <property type="entry name" value="PAC"/>
</dbReference>
<dbReference type="NCBIfam" id="TIGR00229">
    <property type="entry name" value="sensory_box"/>
    <property type="match status" value="2"/>
</dbReference>
<dbReference type="CDD" id="cd01948">
    <property type="entry name" value="EAL"/>
    <property type="match status" value="1"/>
</dbReference>
<dbReference type="Gene3D" id="3.30.450.20">
    <property type="entry name" value="PAS domain"/>
    <property type="match status" value="2"/>
</dbReference>
<dbReference type="Gene3D" id="3.30.70.270">
    <property type="match status" value="1"/>
</dbReference>
<dbReference type="InterPro" id="IPR001633">
    <property type="entry name" value="EAL_dom"/>
</dbReference>
<dbReference type="NCBIfam" id="TIGR00254">
    <property type="entry name" value="GGDEF"/>
    <property type="match status" value="1"/>
</dbReference>
<dbReference type="SMART" id="SM00086">
    <property type="entry name" value="PAC"/>
    <property type="match status" value="1"/>
</dbReference>
<dbReference type="SUPFAM" id="SSF55073">
    <property type="entry name" value="Nucleotide cyclase"/>
    <property type="match status" value="1"/>
</dbReference>
<feature type="domain" description="PAS" evidence="1">
    <location>
        <begin position="266"/>
        <end position="338"/>
    </location>
</feature>
<evidence type="ECO:0000259" key="3">
    <source>
        <dbReference type="PROSITE" id="PS50883"/>
    </source>
</evidence>
<feature type="domain" description="PAC" evidence="2">
    <location>
        <begin position="342"/>
        <end position="394"/>
    </location>
</feature>
<sequence length="825" mass="91389">MSQQVVPDIALGSALSAVAPVSLGMAVIGADLALRSANQAFLDLSEHKGDGSGQPIIAFLHESADSACARSVVEALAAHREFTGSVRWRGPDGAFPAELAVVPVSEHGVLQHFLAVLRPRAPGDEVEALLDATTQRLQRLLDHLPAGVIVHGRDSRIIAVNARAAELLGSSPEALLGKGAHGGWRFLNDDGSPMDSSGYPVCRTLSERRNLSNLVVGVVGSQRGEAAWVLCNTYLVCDDGGEISEAVVCFTDFSELKRAQQSLQKSEERLRLVLQGSTDAPWDWNLRTGELYYSPRWWEMVGLEPGELPTNAELWLRLAHPDDAARAREVFEQALSGDAHSYEVEFQLRHKEGHWVPVLARGLILRDEQGRPVRICGTNTDLTERKRAEQNIHQLAYFDYLTELPNRRMLMDQLHRQISRASRSGQWGALLFIDLDNFKLLNDTLGHDIGDMLLRQVAWRLRHAVRDTDVVARLGGDEFVILLDSLGKDRNAAGAEAGQVASKILAVCDEPYVLPARMYRSTPSIGVVMFDGAHPADVVMRRADLAMYQAKAAGRNTLRFFDPAMQAAIDRRYALEHDLREGLLRDEFLLYCQPQFDADGALAGGEVLLRWRRPDGELVSPNEFIELAEGTGLVLPLGRWVLRETCKRLAGWRHNPRLAQVPLSVNVSAQQLRCTDFPEQVLGAVRDTGADAHLLALELTESVMAENLEEVIAKMERLRRGGVTFSIDDFGTGYSSLSYLKRFPLETLKIDRSFVHDIHIDPDAAAIVEVIITLARKLGLKVVAEGVEEEAQRRFLSDEGCDRFQGYLFGRPLAIDEFERQFGHA</sequence>
<accession>A0ABT2CXF3</accession>
<dbReference type="PROSITE" id="PS50887">
    <property type="entry name" value="GGDEF"/>
    <property type="match status" value="1"/>
</dbReference>
<dbReference type="EMBL" id="JANUGU010000003">
    <property type="protein sequence ID" value="MCS0658644.1"/>
    <property type="molecule type" value="Genomic_DNA"/>
</dbReference>
<gene>
    <name evidence="5" type="ORF">NX778_11260</name>
</gene>
<dbReference type="Gene3D" id="3.20.20.450">
    <property type="entry name" value="EAL domain"/>
    <property type="match status" value="1"/>
</dbReference>
<dbReference type="Proteomes" id="UP001204621">
    <property type="component" value="Unassembled WGS sequence"/>
</dbReference>
<dbReference type="Pfam" id="PF00563">
    <property type="entry name" value="EAL"/>
    <property type="match status" value="1"/>
</dbReference>
<dbReference type="InterPro" id="IPR052155">
    <property type="entry name" value="Biofilm_reg_signaling"/>
</dbReference>
<dbReference type="SMART" id="SM00052">
    <property type="entry name" value="EAL"/>
    <property type="match status" value="1"/>
</dbReference>
<feature type="domain" description="EAL" evidence="3">
    <location>
        <begin position="572"/>
        <end position="825"/>
    </location>
</feature>
<dbReference type="InterPro" id="IPR029787">
    <property type="entry name" value="Nucleotide_cyclase"/>
</dbReference>
<dbReference type="InterPro" id="IPR035919">
    <property type="entry name" value="EAL_sf"/>
</dbReference>
<comment type="caution">
    <text evidence="5">The sequence shown here is derived from an EMBL/GenBank/DDBJ whole genome shotgun (WGS) entry which is preliminary data.</text>
</comment>
<dbReference type="InterPro" id="IPR013656">
    <property type="entry name" value="PAS_4"/>
</dbReference>
<dbReference type="InterPro" id="IPR000160">
    <property type="entry name" value="GGDEF_dom"/>
</dbReference>
<dbReference type="PANTHER" id="PTHR44757:SF2">
    <property type="entry name" value="BIOFILM ARCHITECTURE MAINTENANCE PROTEIN MBAA"/>
    <property type="match status" value="1"/>
</dbReference>
<dbReference type="Pfam" id="PF08448">
    <property type="entry name" value="PAS_4"/>
    <property type="match status" value="1"/>
</dbReference>
<reference evidence="5 6" key="1">
    <citation type="submission" date="2022-08" db="EMBL/GenBank/DDBJ databases">
        <title>Reclassification of Massilia species as members of the genera Telluria, Duganella, Pseudoduganella, Mokoshia gen. nov. and Zemynaea gen. nov. using orthogonal and non-orthogonal genome-based approaches.</title>
        <authorList>
            <person name="Bowman J.P."/>
        </authorList>
    </citation>
    <scope>NUCLEOTIDE SEQUENCE [LARGE SCALE GENOMIC DNA]</scope>
    <source>
        <strain evidence="5 6">JCM 31606</strain>
    </source>
</reference>
<dbReference type="InterPro" id="IPR043128">
    <property type="entry name" value="Rev_trsase/Diguanyl_cyclase"/>
</dbReference>
<dbReference type="InterPro" id="IPR013655">
    <property type="entry name" value="PAS_fold_3"/>
</dbReference>
<dbReference type="PROSITE" id="PS50883">
    <property type="entry name" value="EAL"/>
    <property type="match status" value="1"/>
</dbReference>
<dbReference type="SUPFAM" id="SSF55785">
    <property type="entry name" value="PYP-like sensor domain (PAS domain)"/>
    <property type="match status" value="3"/>
</dbReference>
<dbReference type="PROSITE" id="PS50112">
    <property type="entry name" value="PAS"/>
    <property type="match status" value="2"/>
</dbReference>
<dbReference type="SUPFAM" id="SSF141868">
    <property type="entry name" value="EAL domain-like"/>
    <property type="match status" value="1"/>
</dbReference>
<keyword evidence="6" id="KW-1185">Reference proteome</keyword>
<dbReference type="InterPro" id="IPR035965">
    <property type="entry name" value="PAS-like_dom_sf"/>
</dbReference>